<dbReference type="InterPro" id="IPR019096">
    <property type="entry name" value="YopX_protein"/>
</dbReference>
<evidence type="ECO:0000259" key="1">
    <source>
        <dbReference type="Pfam" id="PF09643"/>
    </source>
</evidence>
<dbReference type="Proteomes" id="UP000004302">
    <property type="component" value="Chromosome"/>
</dbReference>
<dbReference type="NCBIfam" id="TIGR01671">
    <property type="entry name" value="phage_TIGR01671"/>
    <property type="match status" value="1"/>
</dbReference>
<feature type="non-terminal residue" evidence="2">
    <location>
        <position position="137"/>
    </location>
</feature>
<dbReference type="RefSeq" id="WP_003747263.1">
    <property type="nucleotide sequence ID" value="NZ_CM001051.1"/>
</dbReference>
<evidence type="ECO:0000313" key="2">
    <source>
        <dbReference type="EMBL" id="EFS00365.1"/>
    </source>
</evidence>
<dbReference type="AlphaFoldDB" id="E3ZPT5"/>
<feature type="domain" description="YopX protein" evidence="1">
    <location>
        <begin position="51"/>
        <end position="137"/>
    </location>
</feature>
<protein>
    <submittedName>
        <fullName evidence="2">YopX protein</fullName>
    </submittedName>
</protein>
<name>E3ZPT5_LISSE</name>
<organism evidence="2">
    <name type="scientific">Listeria seeligeri FSL N1-067</name>
    <dbReference type="NCBI Taxonomy" id="702453"/>
    <lineage>
        <taxon>Bacteria</taxon>
        <taxon>Bacillati</taxon>
        <taxon>Bacillota</taxon>
        <taxon>Bacilli</taxon>
        <taxon>Bacillales</taxon>
        <taxon>Listeriaceae</taxon>
        <taxon>Listeria</taxon>
    </lineage>
</organism>
<gene>
    <name evidence="2" type="ORF">NT03LS_1469</name>
</gene>
<dbReference type="InterPro" id="IPR010024">
    <property type="entry name" value="CHP16711"/>
</dbReference>
<sequence length="137" mass="15275">MRPIEFRAQNINGAWVFGNFNILKEKLGNVTVGNVTAGSYISNSAGAPFAYKVRPETVSQFTGLTDENGKKIFEGDIVEIIEIDAFGNLDWNRLKGKVMFSEGAWLVTDNRSFAIPLWSEINEIKVIGNIHENPELL</sequence>
<dbReference type="Pfam" id="PF09643">
    <property type="entry name" value="YopX"/>
    <property type="match status" value="1"/>
</dbReference>
<proteinExistence type="predicted"/>
<dbReference type="Gene3D" id="2.30.30.290">
    <property type="entry name" value="YopX-like domains"/>
    <property type="match status" value="1"/>
</dbReference>
<dbReference type="SUPFAM" id="SSF159006">
    <property type="entry name" value="YopX-like"/>
    <property type="match status" value="1"/>
</dbReference>
<dbReference type="OrthoDB" id="1809393at2"/>
<dbReference type="InterPro" id="IPR023385">
    <property type="entry name" value="YopX-like_C"/>
</dbReference>
<dbReference type="HOGENOM" id="CLU_107462_2_0_9"/>
<dbReference type="EMBL" id="ADXJ01000577">
    <property type="protein sequence ID" value="EFS00365.1"/>
    <property type="molecule type" value="Genomic_DNA"/>
</dbReference>
<comment type="caution">
    <text evidence="2">The sequence shown here is derived from an EMBL/GenBank/DDBJ whole genome shotgun (WGS) entry which is preliminary data.</text>
</comment>
<reference evidence="2" key="1">
    <citation type="journal article" date="2010" name="Microbiol. Resour. Announc.">
        <title>Comparative genomics of the bacterial genus Listeria: Genome evolution is characterized by limited gene acquisition and limited gene loss.</title>
        <authorList>
            <person name="den Bakker H.C."/>
            <person name="Cummings C.A."/>
            <person name="Ferreira V."/>
            <person name="Vatta P."/>
            <person name="Orsi R.H."/>
            <person name="Degoricija L."/>
            <person name="Barker M."/>
            <person name="Petrauskene O."/>
            <person name="Furtado M.R."/>
            <person name="Wiedmann M."/>
        </authorList>
    </citation>
    <scope>NUCLEOTIDE SEQUENCE [LARGE SCALE GENOMIC DNA]</scope>
    <source>
        <strain evidence="2">FSL N1-067</strain>
    </source>
</reference>
<accession>E3ZPT5</accession>